<dbReference type="EMBL" id="JAWDGP010000283">
    <property type="protein sequence ID" value="KAK3801765.1"/>
    <property type="molecule type" value="Genomic_DNA"/>
</dbReference>
<dbReference type="FunFam" id="4.10.410.10:FF:000004">
    <property type="entry name" value="Tissue factor pathway inhibitor"/>
    <property type="match status" value="1"/>
</dbReference>
<comment type="caution">
    <text evidence="5">The sequence shown here is derived from an EMBL/GenBank/DDBJ whole genome shotgun (WGS) entry which is preliminary data.</text>
</comment>
<dbReference type="InterPro" id="IPR050098">
    <property type="entry name" value="TFPI/VKTCI-like"/>
</dbReference>
<evidence type="ECO:0000256" key="1">
    <source>
        <dbReference type="ARBA" id="ARBA00023157"/>
    </source>
</evidence>
<reference evidence="5" key="1">
    <citation type="journal article" date="2023" name="G3 (Bethesda)">
        <title>A reference genome for the long-term kleptoplast-retaining sea slug Elysia crispata morphotype clarki.</title>
        <authorList>
            <person name="Eastman K.E."/>
            <person name="Pendleton A.L."/>
            <person name="Shaikh M.A."/>
            <person name="Suttiyut T."/>
            <person name="Ogas R."/>
            <person name="Tomko P."/>
            <person name="Gavelis G."/>
            <person name="Widhalm J.R."/>
            <person name="Wisecaver J.H."/>
        </authorList>
    </citation>
    <scope>NUCLEOTIDE SEQUENCE</scope>
    <source>
        <strain evidence="5">ECLA1</strain>
    </source>
</reference>
<feature type="domain" description="BPTI/Kunitz inhibitor" evidence="4">
    <location>
        <begin position="438"/>
        <end position="488"/>
    </location>
</feature>
<keyword evidence="3" id="KW-0732">Signal</keyword>
<protein>
    <recommendedName>
        <fullName evidence="4">BPTI/Kunitz inhibitor domain-containing protein</fullName>
    </recommendedName>
</protein>
<dbReference type="InterPro" id="IPR036880">
    <property type="entry name" value="Kunitz_BPTI_sf"/>
</dbReference>
<feature type="signal peptide" evidence="3">
    <location>
        <begin position="1"/>
        <end position="18"/>
    </location>
</feature>
<feature type="compositionally biased region" description="Low complexity" evidence="2">
    <location>
        <begin position="529"/>
        <end position="557"/>
    </location>
</feature>
<feature type="region of interest" description="Disordered" evidence="2">
    <location>
        <begin position="570"/>
        <end position="605"/>
    </location>
</feature>
<dbReference type="InterPro" id="IPR002223">
    <property type="entry name" value="Kunitz_BPTI"/>
</dbReference>
<feature type="compositionally biased region" description="Low complexity" evidence="2">
    <location>
        <begin position="494"/>
        <end position="508"/>
    </location>
</feature>
<dbReference type="Gene3D" id="4.10.410.10">
    <property type="entry name" value="Pancreatic trypsin inhibitor Kunitz domain"/>
    <property type="match status" value="5"/>
</dbReference>
<evidence type="ECO:0000313" key="6">
    <source>
        <dbReference type="Proteomes" id="UP001283361"/>
    </source>
</evidence>
<evidence type="ECO:0000256" key="2">
    <source>
        <dbReference type="SAM" id="MobiDB-lite"/>
    </source>
</evidence>
<dbReference type="GO" id="GO:0004867">
    <property type="term" value="F:serine-type endopeptidase inhibitor activity"/>
    <property type="evidence" value="ECO:0007669"/>
    <property type="project" value="InterPro"/>
</dbReference>
<feature type="domain" description="BPTI/Kunitz inhibitor" evidence="4">
    <location>
        <begin position="845"/>
        <end position="895"/>
    </location>
</feature>
<dbReference type="PANTHER" id="PTHR10083:SF374">
    <property type="entry name" value="BPTI_KUNITZ INHIBITOR DOMAIN-CONTAINING PROTEIN"/>
    <property type="match status" value="1"/>
</dbReference>
<dbReference type="PRINTS" id="PR00759">
    <property type="entry name" value="BASICPTASE"/>
</dbReference>
<dbReference type="FunFam" id="4.10.410.10:FF:000020">
    <property type="entry name" value="Collagen, type VI, alpha 3"/>
    <property type="match status" value="1"/>
</dbReference>
<dbReference type="InterPro" id="IPR020901">
    <property type="entry name" value="Prtase_inh_Kunz-CS"/>
</dbReference>
<dbReference type="SMART" id="SM00131">
    <property type="entry name" value="KU"/>
    <property type="match status" value="5"/>
</dbReference>
<feature type="region of interest" description="Disordered" evidence="2">
    <location>
        <begin position="75"/>
        <end position="101"/>
    </location>
</feature>
<feature type="region of interest" description="Disordered" evidence="2">
    <location>
        <begin position="724"/>
        <end position="756"/>
    </location>
</feature>
<feature type="compositionally biased region" description="Low complexity" evidence="2">
    <location>
        <begin position="726"/>
        <end position="755"/>
    </location>
</feature>
<keyword evidence="6" id="KW-1185">Reference proteome</keyword>
<dbReference type="Proteomes" id="UP001283361">
    <property type="component" value="Unassembled WGS sequence"/>
</dbReference>
<feature type="region of interest" description="Disordered" evidence="2">
    <location>
        <begin position="653"/>
        <end position="679"/>
    </location>
</feature>
<dbReference type="CDD" id="cd00109">
    <property type="entry name" value="Kunitz-type"/>
    <property type="match status" value="5"/>
</dbReference>
<dbReference type="AlphaFoldDB" id="A0AAE1ECL7"/>
<feature type="compositionally biased region" description="Low complexity" evidence="2">
    <location>
        <begin position="670"/>
        <end position="679"/>
    </location>
</feature>
<dbReference type="SUPFAM" id="SSF57362">
    <property type="entry name" value="BPTI-like"/>
    <property type="match status" value="5"/>
</dbReference>
<evidence type="ECO:0000256" key="3">
    <source>
        <dbReference type="SAM" id="SignalP"/>
    </source>
</evidence>
<feature type="domain" description="BPTI/Kunitz inhibitor" evidence="4">
    <location>
        <begin position="603"/>
        <end position="653"/>
    </location>
</feature>
<gene>
    <name evidence="5" type="ORF">RRG08_048353</name>
</gene>
<evidence type="ECO:0000259" key="4">
    <source>
        <dbReference type="PROSITE" id="PS50279"/>
    </source>
</evidence>
<keyword evidence="1" id="KW-1015">Disulfide bond</keyword>
<dbReference type="PANTHER" id="PTHR10083">
    <property type="entry name" value="KUNITZ-TYPE PROTEASE INHIBITOR-RELATED"/>
    <property type="match status" value="1"/>
</dbReference>
<evidence type="ECO:0000313" key="5">
    <source>
        <dbReference type="EMBL" id="KAK3801765.1"/>
    </source>
</evidence>
<feature type="region of interest" description="Disordered" evidence="2">
    <location>
        <begin position="494"/>
        <end position="557"/>
    </location>
</feature>
<dbReference type="PROSITE" id="PS00280">
    <property type="entry name" value="BPTI_KUNITZ_1"/>
    <property type="match status" value="5"/>
</dbReference>
<sequence>MKRIIALVSAFVTWTVQAQNFMNLYNFDQVDVQCIGVRCPSDRPYCVVQNHQTACVAHSSSPGERRVSRLSRPPVVLPQQHQQQQQKEQQQTQNRGMAGSQDNLFTEPQVTITLKGQNSLDVPNNNPSAPLPPLNLRQPVGEDKATYVPEIPDSRSNAGTNPDIAETRFSSGVDNPFNSGLFTQTNTNNSNNAVGPFNLEVHTVTPDFCFLRPEQGRCRGYLSRYFYNPETGQCQSFSYGGCEGNANRFETLVDCFKVCALPHGAIGSSPSVFGNVKVEASSPTAFPAPLRKPSEEGVQGGAALENSNINKNVNSINTNTNVDDQTNAIFDSNLFFSAPSGGLSLGSVNSASKGQNTGNGNIQPSGGLSLGSVNSASKDQNTGNGNIQPSGGLSLGSVNSASKGQNTGNGNIQPRNRPSETSIDDQRRKQTTALPQACYLDVDVGQCQGRLTRVYFNRNTRRCELFDFGGCGGNANNFFSFPECNRTCRQLDSSVGSSSQTGFGTSSQINSDGRGSSPRITNLLDENNNRYTSGGNNNFNTVRDNNQNNNDLSDVDNSLYTGVVTGLNAASFPQGRPDRGQQVSVSRFPQPRSRPSRPRPETCYQPANAGPCLAAFSRYYYNKTEDQCLVFVYGGCGGNQNNYASREDCARDCNEGRQQGASGSTGNENSGGFLQNLNNNGGVSIHDRANSGDALNSFLQSDNSHRLNDSFSSGRFTTGLIGANGGDNIIGDGNPQHPQQSSQTSQQNNGASNGNRCMLQADRGRCSGQLLRYFYNSQAGQCQAFSYGGCQGNANNFPSLVACASACGGFGRFSMSPTAIPASPTRITNHRRDRNSRRPSWSQVCQLDPFPGPCRAFIRRIYFNRQTGRCEQFVYGGCQSNGNNFQSSAECLRVCGGEGSRSFGADNSNGRRNNRASRGSRDRFSISVDPLPFSSFRFSEDDAQRF</sequence>
<dbReference type="Pfam" id="PF00014">
    <property type="entry name" value="Kunitz_BPTI"/>
    <property type="match status" value="5"/>
</dbReference>
<feature type="compositionally biased region" description="Low complexity" evidence="2">
    <location>
        <begin position="584"/>
        <end position="593"/>
    </location>
</feature>
<feature type="compositionally biased region" description="Polar residues" evidence="2">
    <location>
        <begin position="509"/>
        <end position="526"/>
    </location>
</feature>
<feature type="compositionally biased region" description="Low complexity" evidence="2">
    <location>
        <begin position="75"/>
        <end position="93"/>
    </location>
</feature>
<dbReference type="PROSITE" id="PS50279">
    <property type="entry name" value="BPTI_KUNITZ_2"/>
    <property type="match status" value="5"/>
</dbReference>
<feature type="compositionally biased region" description="Polar residues" evidence="2">
    <location>
        <begin position="347"/>
        <end position="421"/>
    </location>
</feature>
<feature type="domain" description="BPTI/Kunitz inhibitor" evidence="4">
    <location>
        <begin position="209"/>
        <end position="259"/>
    </location>
</feature>
<feature type="compositionally biased region" description="Polar residues" evidence="2">
    <location>
        <begin position="656"/>
        <end position="668"/>
    </location>
</feature>
<feature type="domain" description="BPTI/Kunitz inhibitor" evidence="4">
    <location>
        <begin position="757"/>
        <end position="807"/>
    </location>
</feature>
<name>A0AAE1ECL7_9GAST</name>
<feature type="region of interest" description="Disordered" evidence="2">
    <location>
        <begin position="117"/>
        <end position="139"/>
    </location>
</feature>
<feature type="region of interest" description="Disordered" evidence="2">
    <location>
        <begin position="347"/>
        <end position="429"/>
    </location>
</feature>
<organism evidence="5 6">
    <name type="scientific">Elysia crispata</name>
    <name type="common">lettuce slug</name>
    <dbReference type="NCBI Taxonomy" id="231223"/>
    <lineage>
        <taxon>Eukaryota</taxon>
        <taxon>Metazoa</taxon>
        <taxon>Spiralia</taxon>
        <taxon>Lophotrochozoa</taxon>
        <taxon>Mollusca</taxon>
        <taxon>Gastropoda</taxon>
        <taxon>Heterobranchia</taxon>
        <taxon>Euthyneura</taxon>
        <taxon>Panpulmonata</taxon>
        <taxon>Sacoglossa</taxon>
        <taxon>Placobranchoidea</taxon>
        <taxon>Plakobranchidae</taxon>
        <taxon>Elysia</taxon>
    </lineage>
</organism>
<feature type="chain" id="PRO_5042286713" description="BPTI/Kunitz inhibitor domain-containing protein" evidence="3">
    <location>
        <begin position="19"/>
        <end position="946"/>
    </location>
</feature>
<proteinExistence type="predicted"/>
<dbReference type="GO" id="GO:0005615">
    <property type="term" value="C:extracellular space"/>
    <property type="evidence" value="ECO:0007669"/>
    <property type="project" value="TreeGrafter"/>
</dbReference>
<accession>A0AAE1ECL7</accession>